<evidence type="ECO:0000313" key="2">
    <source>
        <dbReference type="EMBL" id="MBB5428137.1"/>
    </source>
</evidence>
<accession>A0A7W8QCY0</accession>
<organism evidence="2 3">
    <name type="scientific">Paraburkholderia atlantica</name>
    <dbReference type="NCBI Taxonomy" id="2654982"/>
    <lineage>
        <taxon>Bacteria</taxon>
        <taxon>Pseudomonadati</taxon>
        <taxon>Pseudomonadota</taxon>
        <taxon>Betaproteobacteria</taxon>
        <taxon>Burkholderiales</taxon>
        <taxon>Burkholderiaceae</taxon>
        <taxon>Paraburkholderia</taxon>
    </lineage>
</organism>
<reference evidence="2 3" key="1">
    <citation type="submission" date="2020-08" db="EMBL/GenBank/DDBJ databases">
        <title>Genomic Encyclopedia of Type Strains, Phase IV (KMG-V): Genome sequencing to study the core and pangenomes of soil and plant-associated prokaryotes.</title>
        <authorList>
            <person name="Whitman W."/>
        </authorList>
    </citation>
    <scope>NUCLEOTIDE SEQUENCE [LARGE SCALE GENOMIC DNA]</scope>
    <source>
        <strain evidence="2 3">JPY158</strain>
    </source>
</reference>
<keyword evidence="3" id="KW-1185">Reference proteome</keyword>
<proteinExistence type="predicted"/>
<evidence type="ECO:0000313" key="3">
    <source>
        <dbReference type="Proteomes" id="UP000592780"/>
    </source>
</evidence>
<evidence type="ECO:0000256" key="1">
    <source>
        <dbReference type="SAM" id="MobiDB-lite"/>
    </source>
</evidence>
<dbReference type="AlphaFoldDB" id="A0A7W8QCY0"/>
<comment type="caution">
    <text evidence="2">The sequence shown here is derived from an EMBL/GenBank/DDBJ whole genome shotgun (WGS) entry which is preliminary data.</text>
</comment>
<protein>
    <submittedName>
        <fullName evidence="2">Uncharacterized protein</fullName>
    </submittedName>
</protein>
<sequence length="64" mass="7144">MPRAFFILGDAENPPPIENQGCCKKKSPRKAGQGTQMGSESWFLPQAIAMLKYRPALRLDCMFA</sequence>
<gene>
    <name evidence="2" type="ORF">HDG40_006323</name>
</gene>
<dbReference type="EMBL" id="JACHDD010000011">
    <property type="protein sequence ID" value="MBB5428137.1"/>
    <property type="molecule type" value="Genomic_DNA"/>
</dbReference>
<dbReference type="Proteomes" id="UP000592780">
    <property type="component" value="Unassembled WGS sequence"/>
</dbReference>
<feature type="region of interest" description="Disordered" evidence="1">
    <location>
        <begin position="11"/>
        <end position="37"/>
    </location>
</feature>
<name>A0A7W8QCY0_PARAM</name>